<keyword evidence="2" id="KW-1185">Reference proteome</keyword>
<dbReference type="InterPro" id="IPR042258">
    <property type="entry name" value="DGOK_N"/>
</dbReference>
<dbReference type="Pfam" id="PF05035">
    <property type="entry name" value="DGOK"/>
    <property type="match status" value="1"/>
</dbReference>
<reference evidence="2" key="1">
    <citation type="journal article" date="2019" name="Int. J. Syst. Evol. Microbiol.">
        <title>The Global Catalogue of Microorganisms (GCM) 10K type strain sequencing project: providing services to taxonomists for standard genome sequencing and annotation.</title>
        <authorList>
            <consortium name="The Broad Institute Genomics Platform"/>
            <consortium name="The Broad Institute Genome Sequencing Center for Infectious Disease"/>
            <person name="Wu L."/>
            <person name="Ma J."/>
        </authorList>
    </citation>
    <scope>NUCLEOTIDE SEQUENCE [LARGE SCALE GENOMIC DNA]</scope>
    <source>
        <strain evidence="2">JCM 18015</strain>
    </source>
</reference>
<sequence length="306" mass="32189">MDEMSAESRYADWIAVHAGQSDLRAWALAADGSVRAELTLPSDSAMPEAPAFEAKLLDTIAPWLGQGSTSVLACGLTGLADLPEAITPVPAKPAERLPIRVSANDPRLDLLALPGLSQANPPDLLLGEETEVAGFLAGNPGFDGVLCLVGPRTVWVQISAEEIVSFQTAMTGEFFDLLAGHSTISAAVASTGMDAEAFVDAVSDTLSRPERLSQRLAALRGQHVLQQLDPSVARSRLFGALIGAELAAMRPYWLGQQVALAGPSDMVDLYARALDTQGVSAPRHASDGLALAGLARAWFAMQEHAK</sequence>
<name>A0ABP9LFX8_9RHOB</name>
<accession>A0ABP9LFX8</accession>
<dbReference type="Gene3D" id="3.30.420.300">
    <property type="entry name" value="2-keto-3-deoxy-galactonokinase, substrate binding domain"/>
    <property type="match status" value="1"/>
</dbReference>
<dbReference type="InterPro" id="IPR042257">
    <property type="entry name" value="DGOK_C"/>
</dbReference>
<evidence type="ECO:0000313" key="2">
    <source>
        <dbReference type="Proteomes" id="UP001499910"/>
    </source>
</evidence>
<proteinExistence type="predicted"/>
<dbReference type="InterPro" id="IPR007729">
    <property type="entry name" value="DGOK"/>
</dbReference>
<gene>
    <name evidence="1" type="ORF">GCM10023209_28140</name>
</gene>
<dbReference type="Proteomes" id="UP001499910">
    <property type="component" value="Unassembled WGS sequence"/>
</dbReference>
<dbReference type="Gene3D" id="3.30.420.310">
    <property type="entry name" value="2-keto-3-deoxy-galactonokinase, C-terminal domain"/>
    <property type="match status" value="1"/>
</dbReference>
<dbReference type="EMBL" id="BAABHW010000004">
    <property type="protein sequence ID" value="GAA5077677.1"/>
    <property type="molecule type" value="Genomic_DNA"/>
</dbReference>
<comment type="caution">
    <text evidence="1">The sequence shown here is derived from an EMBL/GenBank/DDBJ whole genome shotgun (WGS) entry which is preliminary data.</text>
</comment>
<protein>
    <submittedName>
        <fullName evidence="1">2-dehydro-3-deoxygalactonokinase</fullName>
    </submittedName>
</protein>
<organism evidence="1 2">
    <name type="scientific">[Roseibacterium] beibuensis</name>
    <dbReference type="NCBI Taxonomy" id="1193142"/>
    <lineage>
        <taxon>Bacteria</taxon>
        <taxon>Pseudomonadati</taxon>
        <taxon>Pseudomonadota</taxon>
        <taxon>Alphaproteobacteria</taxon>
        <taxon>Rhodobacterales</taxon>
        <taxon>Roseobacteraceae</taxon>
        <taxon>Roseicyclus</taxon>
    </lineage>
</organism>
<evidence type="ECO:0000313" key="1">
    <source>
        <dbReference type="EMBL" id="GAA5077677.1"/>
    </source>
</evidence>